<name>A0A9E7R677_9EURY</name>
<dbReference type="InterPro" id="IPR014133">
    <property type="entry name" value="Cry_DASH"/>
</dbReference>
<dbReference type="InterPro" id="IPR006050">
    <property type="entry name" value="DNA_photolyase_N"/>
</dbReference>
<dbReference type="InterPro" id="IPR036155">
    <property type="entry name" value="Crypto/Photolyase_N_sf"/>
</dbReference>
<dbReference type="GO" id="GO:0003677">
    <property type="term" value="F:DNA binding"/>
    <property type="evidence" value="ECO:0007669"/>
    <property type="project" value="TreeGrafter"/>
</dbReference>
<evidence type="ECO:0000313" key="9">
    <source>
        <dbReference type="Proteomes" id="UP001057580"/>
    </source>
</evidence>
<keyword evidence="4 6" id="KW-0157">Chromophore</keyword>
<dbReference type="Proteomes" id="UP001057580">
    <property type="component" value="Chromosome"/>
</dbReference>
<dbReference type="GeneID" id="74942450"/>
<gene>
    <name evidence="8" type="ORF">N0B31_08470</name>
</gene>
<dbReference type="EMBL" id="CP104003">
    <property type="protein sequence ID" value="UWM56317.1"/>
    <property type="molecule type" value="Genomic_DNA"/>
</dbReference>
<keyword evidence="3 5" id="KW-0274">FAD</keyword>
<reference evidence="8" key="1">
    <citation type="submission" date="2022-09" db="EMBL/GenBank/DDBJ databases">
        <title>Diverse halophilic archaea isolated from saline environments.</title>
        <authorList>
            <person name="Cui H.-L."/>
        </authorList>
    </citation>
    <scope>NUCLEOTIDE SEQUENCE</scope>
    <source>
        <strain evidence="8">ZS-35-S2</strain>
    </source>
</reference>
<keyword evidence="2 5" id="KW-0285">Flavoprotein</keyword>
<dbReference type="AlphaFoldDB" id="A0A9E7R677"/>
<evidence type="ECO:0000256" key="4">
    <source>
        <dbReference type="ARBA" id="ARBA00022991"/>
    </source>
</evidence>
<evidence type="ECO:0000313" key="8">
    <source>
        <dbReference type="EMBL" id="UWM56317.1"/>
    </source>
</evidence>
<proteinExistence type="inferred from homology"/>
<dbReference type="Gene3D" id="3.40.50.620">
    <property type="entry name" value="HUPs"/>
    <property type="match status" value="1"/>
</dbReference>
<dbReference type="GO" id="GO:0003904">
    <property type="term" value="F:deoxyribodipyrimidine photo-lyase activity"/>
    <property type="evidence" value="ECO:0007669"/>
    <property type="project" value="TreeGrafter"/>
</dbReference>
<evidence type="ECO:0000256" key="6">
    <source>
        <dbReference type="RuleBase" id="RU367151"/>
    </source>
</evidence>
<dbReference type="PRINTS" id="PR00147">
    <property type="entry name" value="DNAPHOTLYASE"/>
</dbReference>
<feature type="binding site" evidence="5">
    <location>
        <begin position="246"/>
        <end position="250"/>
    </location>
    <ligand>
        <name>FAD</name>
        <dbReference type="ChEBI" id="CHEBI:57692"/>
    </ligand>
</feature>
<dbReference type="InterPro" id="IPR002081">
    <property type="entry name" value="Cryptochrome/DNA_photolyase_1"/>
</dbReference>
<dbReference type="SUPFAM" id="SSF48173">
    <property type="entry name" value="Cryptochrome/photolyase FAD-binding domain"/>
    <property type="match status" value="1"/>
</dbReference>
<dbReference type="InterPro" id="IPR014729">
    <property type="entry name" value="Rossmann-like_a/b/a_fold"/>
</dbReference>
<evidence type="ECO:0000256" key="3">
    <source>
        <dbReference type="ARBA" id="ARBA00022827"/>
    </source>
</evidence>
<dbReference type="NCBIfam" id="TIGR02765">
    <property type="entry name" value="crypto_DASH"/>
    <property type="match status" value="1"/>
</dbReference>
<evidence type="ECO:0000256" key="1">
    <source>
        <dbReference type="ARBA" id="ARBA00005862"/>
    </source>
</evidence>
<organism evidence="8 9">
    <name type="scientific">Salinirubellus salinus</name>
    <dbReference type="NCBI Taxonomy" id="1364945"/>
    <lineage>
        <taxon>Archaea</taxon>
        <taxon>Methanobacteriati</taxon>
        <taxon>Methanobacteriota</taxon>
        <taxon>Stenosarchaea group</taxon>
        <taxon>Halobacteria</taxon>
        <taxon>Halobacteriales</taxon>
        <taxon>Natronomonadaceae</taxon>
        <taxon>Salinirubellus</taxon>
    </lineage>
</organism>
<comment type="similarity">
    <text evidence="1 6">Belongs to the DNA photolyase class-1 family.</text>
</comment>
<dbReference type="RefSeq" id="WP_260643431.1">
    <property type="nucleotide sequence ID" value="NZ_CP104003.1"/>
</dbReference>
<comment type="cofactor">
    <cofactor evidence="6">
        <name>(6R)-5,10-methylene-5,6,7,8-tetrahydrofolate</name>
        <dbReference type="ChEBI" id="CHEBI:15636"/>
    </cofactor>
    <text evidence="6">Binds 1 5,10-methenyltetrahydrofolate (MTHF) per subunit.</text>
</comment>
<comment type="function">
    <text evidence="6">May have a photoreceptor function.</text>
</comment>
<feature type="binding site" evidence="5">
    <location>
        <begin position="386"/>
        <end position="388"/>
    </location>
    <ligand>
        <name>FAD</name>
        <dbReference type="ChEBI" id="CHEBI:57692"/>
    </ligand>
</feature>
<dbReference type="GO" id="GO:0000719">
    <property type="term" value="P:photoreactive repair"/>
    <property type="evidence" value="ECO:0007669"/>
    <property type="project" value="TreeGrafter"/>
</dbReference>
<dbReference type="PANTHER" id="PTHR11455">
    <property type="entry name" value="CRYPTOCHROME"/>
    <property type="match status" value="1"/>
</dbReference>
<sequence>MSRAVVWFRDDLRVHDNEPLALAAHHHDEVVPLYTFDPRQYAEGMFGLRKKGPHWARFRRESVLDLRESLRELGGDLLVRHGEPEAVVPDVAATFDADAVHCQTKAGTEELTTENTVRAQLAEAEIPLERSWTHTLYHLHDLPDPVDEMQDTYTPWRKSVERGASVRETLATPSSVPTPELDADGTAVPTLEELGVEAHEVDDRAVLPFEGGESAGKARVEAYFWEGDHLREYKQTRNGLLGPDFSSKLSAWLAHGCLSPRYVYEEVKRYEDERVSNEDTYWLVFELLWRDFFQFQFLEHGAEFFHRDGIRGVEKDWRTGPDAREAFETWAAGETGLPFVDANMRELNETGYMSNRGRQNVASFLADLLQVDWRMGAAYFESRLVDYDVASNWGNWAYQAGVGNDSRDNYFYVPGQAERYDGEAAYVKHWLPELEPLPPAYAHHPWRMSEDEQAGYGVQLGLDYPSPMLDIDARYDEMR</sequence>
<evidence type="ECO:0000256" key="2">
    <source>
        <dbReference type="ARBA" id="ARBA00022630"/>
    </source>
</evidence>
<dbReference type="InterPro" id="IPR036134">
    <property type="entry name" value="Crypto/Photolyase_FAD-like_sf"/>
</dbReference>
<dbReference type="Gene3D" id="1.25.40.80">
    <property type="match status" value="1"/>
</dbReference>
<evidence type="ECO:0000259" key="7">
    <source>
        <dbReference type="PROSITE" id="PS51645"/>
    </source>
</evidence>
<dbReference type="Pfam" id="PF03441">
    <property type="entry name" value="FAD_binding_7"/>
    <property type="match status" value="1"/>
</dbReference>
<dbReference type="GO" id="GO:0071949">
    <property type="term" value="F:FAD binding"/>
    <property type="evidence" value="ECO:0007669"/>
    <property type="project" value="TreeGrafter"/>
</dbReference>
<dbReference type="KEGG" id="ssai:N0B31_08470"/>
<dbReference type="PANTHER" id="PTHR11455:SF22">
    <property type="entry name" value="CRYPTOCHROME DASH"/>
    <property type="match status" value="1"/>
</dbReference>
<protein>
    <recommendedName>
        <fullName evidence="6">Cryptochrome DASH</fullName>
    </recommendedName>
</protein>
<dbReference type="Pfam" id="PF00875">
    <property type="entry name" value="DNA_photolyase"/>
    <property type="match status" value="1"/>
</dbReference>
<feature type="domain" description="Photolyase/cryptochrome alpha/beta" evidence="7">
    <location>
        <begin position="2"/>
        <end position="136"/>
    </location>
</feature>
<dbReference type="PROSITE" id="PS51645">
    <property type="entry name" value="PHR_CRY_ALPHA_BETA"/>
    <property type="match status" value="1"/>
</dbReference>
<accession>A0A9E7R677</accession>
<dbReference type="SUPFAM" id="SSF52425">
    <property type="entry name" value="Cryptochrome/photolyase, N-terminal domain"/>
    <property type="match status" value="1"/>
</dbReference>
<keyword evidence="9" id="KW-1185">Reference proteome</keyword>
<dbReference type="Gene3D" id="1.10.579.10">
    <property type="entry name" value="DNA Cyclobutane Dipyrimidine Photolyase, subunit A, domain 3"/>
    <property type="match status" value="1"/>
</dbReference>
<feature type="binding site" evidence="5">
    <location>
        <begin position="286"/>
        <end position="293"/>
    </location>
    <ligand>
        <name>FAD</name>
        <dbReference type="ChEBI" id="CHEBI:57692"/>
    </ligand>
</feature>
<feature type="binding site" evidence="5">
    <location>
        <position position="233"/>
    </location>
    <ligand>
        <name>FAD</name>
        <dbReference type="ChEBI" id="CHEBI:57692"/>
    </ligand>
</feature>
<evidence type="ECO:0000256" key="5">
    <source>
        <dbReference type="PIRSR" id="PIRSR602081-1"/>
    </source>
</evidence>
<dbReference type="InterPro" id="IPR005101">
    <property type="entry name" value="Cryptochr/Photolyase_FAD-bd"/>
</dbReference>
<comment type="cofactor">
    <cofactor evidence="5 6">
        <name>FAD</name>
        <dbReference type="ChEBI" id="CHEBI:57692"/>
    </cofactor>
    <text evidence="5 6">Binds 1 FAD per subunit.</text>
</comment>